<accession>A0A852T0P8</accession>
<name>A0A852T0P8_9MICO</name>
<gene>
    <name evidence="1" type="ORF">BJ963_001739</name>
</gene>
<proteinExistence type="predicted"/>
<sequence>MTLATLVDLEESLHSLDEVESWGAVDVDGTLSEADVLTREIVPLTSDFATMGGSRPRTRF</sequence>
<dbReference type="Proteomes" id="UP000589620">
    <property type="component" value="Unassembled WGS sequence"/>
</dbReference>
<organism evidence="1 2">
    <name type="scientific">Leifsonia soli</name>
    <dbReference type="NCBI Taxonomy" id="582665"/>
    <lineage>
        <taxon>Bacteria</taxon>
        <taxon>Bacillati</taxon>
        <taxon>Actinomycetota</taxon>
        <taxon>Actinomycetes</taxon>
        <taxon>Micrococcales</taxon>
        <taxon>Microbacteriaceae</taxon>
        <taxon>Leifsonia</taxon>
    </lineage>
</organism>
<reference evidence="1 2" key="1">
    <citation type="submission" date="2020-07" db="EMBL/GenBank/DDBJ databases">
        <title>Sequencing the genomes of 1000 actinobacteria strains.</title>
        <authorList>
            <person name="Klenk H.-P."/>
        </authorList>
    </citation>
    <scope>NUCLEOTIDE SEQUENCE [LARGE SCALE GENOMIC DNA]</scope>
    <source>
        <strain evidence="1 2">DSM 23871</strain>
    </source>
</reference>
<dbReference type="RefSeq" id="WP_179456041.1">
    <property type="nucleotide sequence ID" value="NZ_BAAAPX010000001.1"/>
</dbReference>
<evidence type="ECO:0000313" key="1">
    <source>
        <dbReference type="EMBL" id="NYD74220.1"/>
    </source>
</evidence>
<evidence type="ECO:0000313" key="2">
    <source>
        <dbReference type="Proteomes" id="UP000589620"/>
    </source>
</evidence>
<comment type="caution">
    <text evidence="1">The sequence shown here is derived from an EMBL/GenBank/DDBJ whole genome shotgun (WGS) entry which is preliminary data.</text>
</comment>
<keyword evidence="2" id="KW-1185">Reference proteome</keyword>
<dbReference type="AlphaFoldDB" id="A0A852T0P8"/>
<dbReference type="EMBL" id="JACCBJ010000001">
    <property type="protein sequence ID" value="NYD74220.1"/>
    <property type="molecule type" value="Genomic_DNA"/>
</dbReference>
<protein>
    <submittedName>
        <fullName evidence="1">Uncharacterized protein</fullName>
    </submittedName>
</protein>